<sequence length="1065" mass="115587">MFADTFIKRPVTAIVISIVLVIVGILAMLNLPISKFPDITPPTVSVTASFTGADAITAEQTVATQIETNINGSPGMEYMTSNSTSTGAVSISVSFAVGTDINIATLDVQNRVSIAQPFLPQAVQRLGVTTRKRNPSIFMALGIYSPKNSHDAVFLGNYTDIYIKDVILRTPGVGDVLSRAQDFSMRVWINPDKLSSFGLTPADVTNAISAQNMQVAVGSVGSAPQPQNQAFEYTVLTNGRLSTPTEFGNIVVKANATNGSLIYLKDVARIELGAFDYTAQGNVNGNPAAFMLIYLAPGANALATYDNVIKNLETMKKNFPSDMDYAIPLETASVVTASIDEVIHTFVEALILVIIVVFLFLQSWRATLIPVLAIPVTLIATFIFFYPFGFTLNTLTLFAFVLAIGIVVDDAIVVVEAVQHYLDHEKIDAKEATHRAMKDISAPVIAIALILAAVFVPVSFIPGISGRLYQQFAITIAVSVLISAFIALTLTPALSALMLKPTEDTSNSRNPLYKFFNAFNRWFGRVTDKYTKAVSWLIKHTVTALVILIVFIVGMIFLFKAKPSGFLPSEDEGRLYVAFQLPEGSSMTRTKNMLNTIIKRVQTIPEIKLVGGLSGFNAITQSAKSNSGTLFVSLKPWDERLGKGQDATSISNLIYQKTGDLTTQLSQIVAVAPPPIDGLGSAGGETLELLQTTSNDSIQVFEELAKKFQMMAMQRPEIKLALTFFTSHTPVYKSDLKRDQVAKYGVNISDAYGVMSTLMGSTYVNDVTLYGRNFRVMAMADSAYRSNINDFNRYYVKNSAGGLVPMSSLIETKLTESPATIFHYNIYRNIEFTVLPNAGYSSAQVLDALTEVAQKVLPNGYDYAFSNMSREELAAGNMTVYVFIASFVFVFLFMAALYESWAIPFAVILAVPIGIFGAILTITFTPTLVNDIYFKIGLLTVIGLAAKNAILIVEYAKERIDVEGMPIIDATLMAVSLRLRPIMMTSLAFILGVLPLAFASGAAAIARSTLGWTVCGGMIAASSIAIFLVPVLFALIAKGAYSEKELEALRIKHAESQDGSDRLSH</sequence>
<evidence type="ECO:0000256" key="2">
    <source>
        <dbReference type="ARBA" id="ARBA00010942"/>
    </source>
</evidence>
<organism evidence="11 12">
    <name type="scientific">Rhizosphaericola mali</name>
    <dbReference type="NCBI Taxonomy" id="2545455"/>
    <lineage>
        <taxon>Bacteria</taxon>
        <taxon>Pseudomonadati</taxon>
        <taxon>Bacteroidota</taxon>
        <taxon>Chitinophagia</taxon>
        <taxon>Chitinophagales</taxon>
        <taxon>Chitinophagaceae</taxon>
        <taxon>Rhizosphaericola</taxon>
    </lineage>
</organism>
<dbReference type="InterPro" id="IPR000731">
    <property type="entry name" value="SSD"/>
</dbReference>
<dbReference type="Gene3D" id="3.30.70.1320">
    <property type="entry name" value="Multidrug efflux transporter AcrB pore domain like"/>
    <property type="match status" value="1"/>
</dbReference>
<evidence type="ECO:0000256" key="3">
    <source>
        <dbReference type="ARBA" id="ARBA00022448"/>
    </source>
</evidence>
<dbReference type="GO" id="GO:0042910">
    <property type="term" value="F:xenobiotic transmembrane transporter activity"/>
    <property type="evidence" value="ECO:0007669"/>
    <property type="project" value="TreeGrafter"/>
</dbReference>
<dbReference type="Gene3D" id="1.20.1640.10">
    <property type="entry name" value="Multidrug efflux transporter AcrB transmembrane domain"/>
    <property type="match status" value="2"/>
</dbReference>
<proteinExistence type="inferred from homology"/>
<comment type="subcellular location">
    <subcellularLocation>
        <location evidence="1">Cell inner membrane</location>
        <topology evidence="1">Multi-pass membrane protein</topology>
    </subcellularLocation>
</comment>
<keyword evidence="3" id="KW-0813">Transport</keyword>
<dbReference type="InterPro" id="IPR004764">
    <property type="entry name" value="MdtF-like"/>
</dbReference>
<dbReference type="PROSITE" id="PS50156">
    <property type="entry name" value="SSD"/>
    <property type="match status" value="1"/>
</dbReference>
<dbReference type="SUPFAM" id="SSF82866">
    <property type="entry name" value="Multidrug efflux transporter AcrB transmembrane domain"/>
    <property type="match status" value="2"/>
</dbReference>
<evidence type="ECO:0000256" key="9">
    <source>
        <dbReference type="SAM" id="Phobius"/>
    </source>
</evidence>
<feature type="transmembrane region" description="Helical" evidence="9">
    <location>
        <begin position="878"/>
        <end position="898"/>
    </location>
</feature>
<keyword evidence="4" id="KW-1003">Cell membrane</keyword>
<gene>
    <name evidence="11" type="ORF">E0W69_002440</name>
</gene>
<dbReference type="InterPro" id="IPR001036">
    <property type="entry name" value="Acrflvin-R"/>
</dbReference>
<dbReference type="GO" id="GO:0015562">
    <property type="term" value="F:efflux transmembrane transporter activity"/>
    <property type="evidence" value="ECO:0007669"/>
    <property type="project" value="InterPro"/>
</dbReference>
<dbReference type="Gene3D" id="3.30.70.1440">
    <property type="entry name" value="Multidrug efflux transporter AcrB pore domain"/>
    <property type="match status" value="1"/>
</dbReference>
<dbReference type="SUPFAM" id="SSF82693">
    <property type="entry name" value="Multidrug efflux transporter AcrB pore domain, PN1, PN2, PC1 and PC2 subdomains"/>
    <property type="match status" value="4"/>
</dbReference>
<dbReference type="Gene3D" id="3.30.2090.10">
    <property type="entry name" value="Multidrug efflux transporter AcrB TolC docking domain, DN and DC subdomains"/>
    <property type="match status" value="2"/>
</dbReference>
<protein>
    <submittedName>
        <fullName evidence="11">Efflux RND transporter permease subunit</fullName>
    </submittedName>
</protein>
<evidence type="ECO:0000256" key="7">
    <source>
        <dbReference type="ARBA" id="ARBA00022989"/>
    </source>
</evidence>
<dbReference type="OrthoDB" id="9758234at2"/>
<accession>A0A5P2G7S7</accession>
<dbReference type="SUPFAM" id="SSF82714">
    <property type="entry name" value="Multidrug efflux transporter AcrB TolC docking domain, DN and DC subdomains"/>
    <property type="match status" value="2"/>
</dbReference>
<dbReference type="AlphaFoldDB" id="A0A5P2G7S7"/>
<keyword evidence="6 9" id="KW-0812">Transmembrane</keyword>
<feature type="domain" description="SSD" evidence="10">
    <location>
        <begin position="371"/>
        <end position="497"/>
    </location>
</feature>
<feature type="transmembrane region" description="Helical" evidence="9">
    <location>
        <begin position="982"/>
        <end position="1005"/>
    </location>
</feature>
<keyword evidence="12" id="KW-1185">Reference proteome</keyword>
<dbReference type="Gene3D" id="3.30.70.1430">
    <property type="entry name" value="Multidrug efflux transporter AcrB pore domain"/>
    <property type="match status" value="2"/>
</dbReference>
<dbReference type="Proteomes" id="UP000292424">
    <property type="component" value="Chromosome"/>
</dbReference>
<dbReference type="KEGG" id="arac:E0W69_002440"/>
<keyword evidence="8 9" id="KW-0472">Membrane</keyword>
<dbReference type="PRINTS" id="PR00702">
    <property type="entry name" value="ACRIFLAVINRP"/>
</dbReference>
<name>A0A5P2G7S7_9BACT</name>
<dbReference type="EMBL" id="CP044016">
    <property type="protein sequence ID" value="QES87571.1"/>
    <property type="molecule type" value="Genomic_DNA"/>
</dbReference>
<evidence type="ECO:0000256" key="1">
    <source>
        <dbReference type="ARBA" id="ARBA00004429"/>
    </source>
</evidence>
<reference evidence="11 12" key="1">
    <citation type="submission" date="2019-09" db="EMBL/GenBank/DDBJ databases">
        <title>Complete genome sequence of Arachidicoccus sp. B3-10 isolated from apple orchard soil.</title>
        <authorList>
            <person name="Kim H.S."/>
            <person name="Han K.-I."/>
            <person name="Suh M.K."/>
            <person name="Lee K.C."/>
            <person name="Eom M.K."/>
            <person name="Kim J.-S."/>
            <person name="Kang S.W."/>
            <person name="Sin Y."/>
            <person name="Lee J.-S."/>
        </authorList>
    </citation>
    <scope>NUCLEOTIDE SEQUENCE [LARGE SCALE GENOMIC DNA]</scope>
    <source>
        <strain evidence="11 12">B3-10</strain>
    </source>
</reference>
<evidence type="ECO:0000256" key="6">
    <source>
        <dbReference type="ARBA" id="ARBA00022692"/>
    </source>
</evidence>
<keyword evidence="7 9" id="KW-1133">Transmembrane helix</keyword>
<evidence type="ECO:0000259" key="10">
    <source>
        <dbReference type="PROSITE" id="PS50156"/>
    </source>
</evidence>
<comment type="similarity">
    <text evidence="2">Belongs to the resistance-nodulation-cell division (RND) (TC 2.A.6) family.</text>
</comment>
<dbReference type="FunFam" id="3.30.70.1430:FF:000001">
    <property type="entry name" value="Efflux pump membrane transporter"/>
    <property type="match status" value="1"/>
</dbReference>
<dbReference type="RefSeq" id="WP_131328457.1">
    <property type="nucleotide sequence ID" value="NZ_CP044016.1"/>
</dbReference>
<feature type="transmembrane region" description="Helical" evidence="9">
    <location>
        <begin position="905"/>
        <end position="926"/>
    </location>
</feature>
<feature type="transmembrane region" description="Helical" evidence="9">
    <location>
        <begin position="342"/>
        <end position="361"/>
    </location>
</feature>
<keyword evidence="5" id="KW-0997">Cell inner membrane</keyword>
<dbReference type="PANTHER" id="PTHR32063">
    <property type="match status" value="1"/>
</dbReference>
<evidence type="ECO:0000313" key="11">
    <source>
        <dbReference type="EMBL" id="QES87571.1"/>
    </source>
</evidence>
<dbReference type="InterPro" id="IPR027463">
    <property type="entry name" value="AcrB_DN_DC_subdom"/>
</dbReference>
<dbReference type="FunFam" id="1.20.1640.10:FF:000001">
    <property type="entry name" value="Efflux pump membrane transporter"/>
    <property type="match status" value="1"/>
</dbReference>
<dbReference type="GO" id="GO:0009636">
    <property type="term" value="P:response to toxic substance"/>
    <property type="evidence" value="ECO:0007669"/>
    <property type="project" value="UniProtKB-ARBA"/>
</dbReference>
<evidence type="ECO:0000256" key="4">
    <source>
        <dbReference type="ARBA" id="ARBA00022475"/>
    </source>
</evidence>
<dbReference type="PANTHER" id="PTHR32063:SF24">
    <property type="entry name" value="CATION EFFLUX SYSTEM (ACRB_ACRD_ACRF FAMILY)"/>
    <property type="match status" value="1"/>
</dbReference>
<feature type="transmembrane region" description="Helical" evidence="9">
    <location>
        <begin position="368"/>
        <end position="389"/>
    </location>
</feature>
<evidence type="ECO:0000313" key="12">
    <source>
        <dbReference type="Proteomes" id="UP000292424"/>
    </source>
</evidence>
<dbReference type="Pfam" id="PF00873">
    <property type="entry name" value="ACR_tran"/>
    <property type="match status" value="1"/>
</dbReference>
<feature type="transmembrane region" description="Helical" evidence="9">
    <location>
        <begin position="395"/>
        <end position="419"/>
    </location>
</feature>
<feature type="transmembrane region" description="Helical" evidence="9">
    <location>
        <begin position="932"/>
        <end position="953"/>
    </location>
</feature>
<dbReference type="NCBIfam" id="TIGR00915">
    <property type="entry name" value="2A0602"/>
    <property type="match status" value="1"/>
</dbReference>
<dbReference type="GO" id="GO:0005886">
    <property type="term" value="C:plasma membrane"/>
    <property type="evidence" value="ECO:0007669"/>
    <property type="project" value="UniProtKB-SubCell"/>
</dbReference>
<feature type="transmembrane region" description="Helical" evidence="9">
    <location>
        <begin position="537"/>
        <end position="559"/>
    </location>
</feature>
<evidence type="ECO:0000256" key="8">
    <source>
        <dbReference type="ARBA" id="ARBA00023136"/>
    </source>
</evidence>
<feature type="transmembrane region" description="Helical" evidence="9">
    <location>
        <begin position="440"/>
        <end position="460"/>
    </location>
</feature>
<feature type="transmembrane region" description="Helical" evidence="9">
    <location>
        <begin position="12"/>
        <end position="33"/>
    </location>
</feature>
<evidence type="ECO:0000256" key="5">
    <source>
        <dbReference type="ARBA" id="ARBA00022519"/>
    </source>
</evidence>
<feature type="transmembrane region" description="Helical" evidence="9">
    <location>
        <begin position="1011"/>
        <end position="1036"/>
    </location>
</feature>
<feature type="transmembrane region" description="Helical" evidence="9">
    <location>
        <begin position="472"/>
        <end position="499"/>
    </location>
</feature>